<dbReference type="EC" id="3.1.4.58" evidence="2"/>
<accession>A0ABY5DQ87</accession>
<dbReference type="PANTHER" id="PTHR35561">
    <property type="entry name" value="RNA 2',3'-CYCLIC PHOSPHODIESTERASE"/>
    <property type="match status" value="1"/>
</dbReference>
<dbReference type="EMBL" id="CP098502">
    <property type="protein sequence ID" value="UTI63061.1"/>
    <property type="molecule type" value="Genomic_DNA"/>
</dbReference>
<gene>
    <name evidence="3" type="primary">thpR</name>
    <name evidence="3" type="ORF">NBH00_17050</name>
</gene>
<feature type="active site" description="Proton donor" evidence="2">
    <location>
        <position position="52"/>
    </location>
</feature>
<dbReference type="RefSeq" id="WP_254569795.1">
    <property type="nucleotide sequence ID" value="NZ_CP098502.1"/>
</dbReference>
<keyword evidence="4" id="KW-1185">Reference proteome</keyword>
<dbReference type="Pfam" id="PF13563">
    <property type="entry name" value="2_5_RNA_ligase2"/>
    <property type="match status" value="1"/>
</dbReference>
<sequence>MSPHRRHAATGSHRLFVAADPSAPVAAQLTAWGRSQRTRGGGLRVLAASSIHLTLAFLGARPAADVGPVSAAVAGSVAEWTAAGGGGAIGLELAAPVWLPPRHPRVLAVEVGDPDGALAALQRAVAAGLTAAGLWAPDGRAFRPHLTVARLPARARADPSGPLDPTPAAAFTVDALIVYRSFLRPEGARYEPLERLALSGP</sequence>
<feature type="short sequence motif" description="HXTX 2" evidence="2">
    <location>
        <begin position="145"/>
        <end position="148"/>
    </location>
</feature>
<evidence type="ECO:0000256" key="1">
    <source>
        <dbReference type="ARBA" id="ARBA00022801"/>
    </source>
</evidence>
<dbReference type="PANTHER" id="PTHR35561:SF1">
    <property type="entry name" value="RNA 2',3'-CYCLIC PHOSPHODIESTERASE"/>
    <property type="match status" value="1"/>
</dbReference>
<dbReference type="Gene3D" id="3.90.1140.10">
    <property type="entry name" value="Cyclic phosphodiesterase"/>
    <property type="match status" value="1"/>
</dbReference>
<dbReference type="InterPro" id="IPR009097">
    <property type="entry name" value="Cyclic_Pdiesterase"/>
</dbReference>
<evidence type="ECO:0000256" key="2">
    <source>
        <dbReference type="HAMAP-Rule" id="MF_01940"/>
    </source>
</evidence>
<organism evidence="3 4">
    <name type="scientific">Paraconexibacter antarcticus</name>
    <dbReference type="NCBI Taxonomy" id="2949664"/>
    <lineage>
        <taxon>Bacteria</taxon>
        <taxon>Bacillati</taxon>
        <taxon>Actinomycetota</taxon>
        <taxon>Thermoleophilia</taxon>
        <taxon>Solirubrobacterales</taxon>
        <taxon>Paraconexibacteraceae</taxon>
        <taxon>Paraconexibacter</taxon>
    </lineage>
</organism>
<dbReference type="SUPFAM" id="SSF55144">
    <property type="entry name" value="LigT-like"/>
    <property type="match status" value="1"/>
</dbReference>
<feature type="short sequence motif" description="HXTX 1" evidence="2">
    <location>
        <begin position="52"/>
        <end position="55"/>
    </location>
</feature>
<dbReference type="InterPro" id="IPR004175">
    <property type="entry name" value="RNA_CPDase"/>
</dbReference>
<comment type="catalytic activity">
    <reaction evidence="2">
        <text>a 3'-end 2',3'-cyclophospho-ribonucleotide-RNA + H2O = a 3'-end 2'-phospho-ribonucleotide-RNA + H(+)</text>
        <dbReference type="Rhea" id="RHEA:11828"/>
        <dbReference type="Rhea" id="RHEA-COMP:10464"/>
        <dbReference type="Rhea" id="RHEA-COMP:17353"/>
        <dbReference type="ChEBI" id="CHEBI:15377"/>
        <dbReference type="ChEBI" id="CHEBI:15378"/>
        <dbReference type="ChEBI" id="CHEBI:83064"/>
        <dbReference type="ChEBI" id="CHEBI:173113"/>
        <dbReference type="EC" id="3.1.4.58"/>
    </reaction>
</comment>
<feature type="active site" description="Proton acceptor" evidence="2">
    <location>
        <position position="145"/>
    </location>
</feature>
<protein>
    <recommendedName>
        <fullName evidence="2">RNA 2',3'-cyclic phosphodiesterase</fullName>
        <shortName evidence="2">RNA 2',3'-CPDase</shortName>
        <ecNumber evidence="2">3.1.4.58</ecNumber>
    </recommendedName>
</protein>
<proteinExistence type="inferred from homology"/>
<evidence type="ECO:0000313" key="4">
    <source>
        <dbReference type="Proteomes" id="UP001056035"/>
    </source>
</evidence>
<comment type="similarity">
    <text evidence="2">Belongs to the 2H phosphoesterase superfamily. ThpR family.</text>
</comment>
<dbReference type="HAMAP" id="MF_01940">
    <property type="entry name" value="RNA_CPDase"/>
    <property type="match status" value="1"/>
</dbReference>
<name>A0ABY5DQ87_9ACTN</name>
<dbReference type="Proteomes" id="UP001056035">
    <property type="component" value="Chromosome"/>
</dbReference>
<comment type="function">
    <text evidence="2">Hydrolyzes RNA 2',3'-cyclic phosphodiester to an RNA 2'-phosphomonoester.</text>
</comment>
<keyword evidence="1 2" id="KW-0378">Hydrolase</keyword>
<reference evidence="3 4" key="1">
    <citation type="submission" date="2022-06" db="EMBL/GenBank/DDBJ databases">
        <title>Paraconexibacter antarcticus.</title>
        <authorList>
            <person name="Kim C.S."/>
        </authorList>
    </citation>
    <scope>NUCLEOTIDE SEQUENCE [LARGE SCALE GENOMIC DNA]</scope>
    <source>
        <strain evidence="3 4">02-257</strain>
    </source>
</reference>
<dbReference type="NCBIfam" id="TIGR02258">
    <property type="entry name" value="2_5_ligase"/>
    <property type="match status" value="1"/>
</dbReference>
<evidence type="ECO:0000313" key="3">
    <source>
        <dbReference type="EMBL" id="UTI63061.1"/>
    </source>
</evidence>